<reference evidence="1" key="1">
    <citation type="journal article" date="2020" name="Stud. Mycol.">
        <title>101 Dothideomycetes genomes: a test case for predicting lifestyles and emergence of pathogens.</title>
        <authorList>
            <person name="Haridas S."/>
            <person name="Albert R."/>
            <person name="Binder M."/>
            <person name="Bloem J."/>
            <person name="Labutti K."/>
            <person name="Salamov A."/>
            <person name="Andreopoulos B."/>
            <person name="Baker S."/>
            <person name="Barry K."/>
            <person name="Bills G."/>
            <person name="Bluhm B."/>
            <person name="Cannon C."/>
            <person name="Castanera R."/>
            <person name="Culley D."/>
            <person name="Daum C."/>
            <person name="Ezra D."/>
            <person name="Gonzalez J."/>
            <person name="Henrissat B."/>
            <person name="Kuo A."/>
            <person name="Liang C."/>
            <person name="Lipzen A."/>
            <person name="Lutzoni F."/>
            <person name="Magnuson J."/>
            <person name="Mondo S."/>
            <person name="Nolan M."/>
            <person name="Ohm R."/>
            <person name="Pangilinan J."/>
            <person name="Park H.-J."/>
            <person name="Ramirez L."/>
            <person name="Alfaro M."/>
            <person name="Sun H."/>
            <person name="Tritt A."/>
            <person name="Yoshinaga Y."/>
            <person name="Zwiers L.-H."/>
            <person name="Turgeon B."/>
            <person name="Goodwin S."/>
            <person name="Spatafora J."/>
            <person name="Crous P."/>
            <person name="Grigoriev I."/>
        </authorList>
    </citation>
    <scope>NUCLEOTIDE SEQUENCE</scope>
    <source>
        <strain evidence="1">CBS 161.51</strain>
    </source>
</reference>
<keyword evidence="2" id="KW-1185">Reference proteome</keyword>
<evidence type="ECO:0000313" key="2">
    <source>
        <dbReference type="Proteomes" id="UP000800038"/>
    </source>
</evidence>
<dbReference type="AlphaFoldDB" id="A0A6A5SMB3"/>
<protein>
    <submittedName>
        <fullName evidence="1">Uncharacterized protein</fullName>
    </submittedName>
</protein>
<dbReference type="EMBL" id="ML976057">
    <property type="protein sequence ID" value="KAF1940830.1"/>
    <property type="molecule type" value="Genomic_DNA"/>
</dbReference>
<sequence length="69" mass="7818">MIGGCNRVNLGSESEAYRDKTNSSAILLRGHHRLGRVFCNNVTTQARQQIRIWRGLTQRHIGVRGRTVT</sequence>
<accession>A0A6A5SMB3</accession>
<gene>
    <name evidence="1" type="ORF">EJ02DRAFT_222485</name>
</gene>
<organism evidence="1 2">
    <name type="scientific">Clathrospora elynae</name>
    <dbReference type="NCBI Taxonomy" id="706981"/>
    <lineage>
        <taxon>Eukaryota</taxon>
        <taxon>Fungi</taxon>
        <taxon>Dikarya</taxon>
        <taxon>Ascomycota</taxon>
        <taxon>Pezizomycotina</taxon>
        <taxon>Dothideomycetes</taxon>
        <taxon>Pleosporomycetidae</taxon>
        <taxon>Pleosporales</taxon>
        <taxon>Diademaceae</taxon>
        <taxon>Clathrospora</taxon>
    </lineage>
</organism>
<evidence type="ECO:0000313" key="1">
    <source>
        <dbReference type="EMBL" id="KAF1940830.1"/>
    </source>
</evidence>
<proteinExistence type="predicted"/>
<dbReference type="Proteomes" id="UP000800038">
    <property type="component" value="Unassembled WGS sequence"/>
</dbReference>
<name>A0A6A5SMB3_9PLEO</name>